<reference evidence="1" key="1">
    <citation type="submission" date="2021-08" db="EMBL/GenBank/DDBJ databases">
        <title>Genome of a novel bacterium of the phylum Verrucomicrobia, Oleiharenicola sp. KSB-15.</title>
        <authorList>
            <person name="Chung J.-H."/>
            <person name="Ahn J.-H."/>
            <person name="Yoon Y."/>
            <person name="Kim D.-Y."/>
            <person name="An S.-H."/>
            <person name="Park I."/>
            <person name="Yeon J."/>
        </authorList>
    </citation>
    <scope>NUCLEOTIDE SEQUENCE</scope>
    <source>
        <strain evidence="1">KSB-15</strain>
    </source>
</reference>
<name>A0A8F9TVS8_9BACT</name>
<dbReference type="RefSeq" id="WP_220162361.1">
    <property type="nucleotide sequence ID" value="NZ_CP080507.1"/>
</dbReference>
<dbReference type="EMBL" id="CP080507">
    <property type="protein sequence ID" value="QYM79040.1"/>
    <property type="molecule type" value="Genomic_DNA"/>
</dbReference>
<dbReference type="InterPro" id="IPR029063">
    <property type="entry name" value="SAM-dependent_MTases_sf"/>
</dbReference>
<dbReference type="KEGG" id="ole:K0B96_00045"/>
<dbReference type="AlphaFoldDB" id="A0A8F9TVS8"/>
<evidence type="ECO:0000313" key="1">
    <source>
        <dbReference type="EMBL" id="QYM79040.1"/>
    </source>
</evidence>
<accession>A0A8F9TVS8</accession>
<dbReference type="Pfam" id="PF13489">
    <property type="entry name" value="Methyltransf_23"/>
    <property type="match status" value="1"/>
</dbReference>
<protein>
    <recommendedName>
        <fullName evidence="3">Methyltransferase domain-containing protein</fullName>
    </recommendedName>
</protein>
<sequence>MRRIVEPEWLDELPPEDPAAIHSRRDLRWINRRLGTAAWLRGQLATRRAPGERVIELGAGDGTLALDLAPALGSEHYAGLDRVSRPPAWTGTWHQTDVFNFPHWPRYPVVIASLFLHHFTEPQLRQLGAAFAPSARLLLFSEPARRRRFQWVFALACRFAGAHRVTRHDGHISIAAGFRGDELPVFLGLDPNEWRWKTDIAPLGAYHLRAERRS</sequence>
<proteinExistence type="predicted"/>
<evidence type="ECO:0000313" key="2">
    <source>
        <dbReference type="Proteomes" id="UP000825051"/>
    </source>
</evidence>
<evidence type="ECO:0008006" key="3">
    <source>
        <dbReference type="Google" id="ProtNLM"/>
    </source>
</evidence>
<keyword evidence="2" id="KW-1185">Reference proteome</keyword>
<gene>
    <name evidence="1" type="ORF">K0B96_00045</name>
</gene>
<dbReference type="Gene3D" id="3.40.50.150">
    <property type="entry name" value="Vaccinia Virus protein VP39"/>
    <property type="match status" value="1"/>
</dbReference>
<organism evidence="1 2">
    <name type="scientific">Horticoccus luteus</name>
    <dbReference type="NCBI Taxonomy" id="2862869"/>
    <lineage>
        <taxon>Bacteria</taxon>
        <taxon>Pseudomonadati</taxon>
        <taxon>Verrucomicrobiota</taxon>
        <taxon>Opitutia</taxon>
        <taxon>Opitutales</taxon>
        <taxon>Opitutaceae</taxon>
        <taxon>Horticoccus</taxon>
    </lineage>
</organism>
<dbReference type="SUPFAM" id="SSF53335">
    <property type="entry name" value="S-adenosyl-L-methionine-dependent methyltransferases"/>
    <property type="match status" value="1"/>
</dbReference>
<dbReference type="Proteomes" id="UP000825051">
    <property type="component" value="Chromosome"/>
</dbReference>